<dbReference type="EMBL" id="JAWXYG010000010">
    <property type="protein sequence ID" value="KAK4260041.1"/>
    <property type="molecule type" value="Genomic_DNA"/>
</dbReference>
<keyword evidence="3" id="KW-1185">Reference proteome</keyword>
<evidence type="ECO:0000313" key="2">
    <source>
        <dbReference type="EMBL" id="KAK4260041.1"/>
    </source>
</evidence>
<feature type="compositionally biased region" description="Acidic residues" evidence="1">
    <location>
        <begin position="1"/>
        <end position="12"/>
    </location>
</feature>
<feature type="compositionally biased region" description="Basic and acidic residues" evidence="1">
    <location>
        <begin position="24"/>
        <end position="41"/>
    </location>
</feature>
<gene>
    <name evidence="2" type="ORF">QN277_003214</name>
</gene>
<proteinExistence type="predicted"/>
<feature type="compositionally biased region" description="Basic residues" evidence="1">
    <location>
        <begin position="110"/>
        <end position="119"/>
    </location>
</feature>
<reference evidence="2" key="1">
    <citation type="submission" date="2023-10" db="EMBL/GenBank/DDBJ databases">
        <title>Chromosome-level genome of the transformable northern wattle, Acacia crassicarpa.</title>
        <authorList>
            <person name="Massaro I."/>
            <person name="Sinha N.R."/>
            <person name="Poethig S."/>
            <person name="Leichty A.R."/>
        </authorList>
    </citation>
    <scope>NUCLEOTIDE SEQUENCE</scope>
    <source>
        <strain evidence="2">Acra3RX</strain>
        <tissue evidence="2">Leaf</tissue>
    </source>
</reference>
<evidence type="ECO:0000256" key="1">
    <source>
        <dbReference type="SAM" id="MobiDB-lite"/>
    </source>
</evidence>
<name>A0AAE1IZS2_9FABA</name>
<dbReference type="PANTHER" id="PTHR36387">
    <property type="entry name" value="UDP-N-ACETYLMURAMOYL-L-ALANYL-D-GLUTAMATE-2, 6-DIAMINOPIMELATE LIGASE"/>
    <property type="match status" value="1"/>
</dbReference>
<feature type="region of interest" description="Disordered" evidence="1">
    <location>
        <begin position="1"/>
        <end position="79"/>
    </location>
</feature>
<accession>A0AAE1IZS2</accession>
<organism evidence="2 3">
    <name type="scientific">Acacia crassicarpa</name>
    <name type="common">northern wattle</name>
    <dbReference type="NCBI Taxonomy" id="499986"/>
    <lineage>
        <taxon>Eukaryota</taxon>
        <taxon>Viridiplantae</taxon>
        <taxon>Streptophyta</taxon>
        <taxon>Embryophyta</taxon>
        <taxon>Tracheophyta</taxon>
        <taxon>Spermatophyta</taxon>
        <taxon>Magnoliopsida</taxon>
        <taxon>eudicotyledons</taxon>
        <taxon>Gunneridae</taxon>
        <taxon>Pentapetalae</taxon>
        <taxon>rosids</taxon>
        <taxon>fabids</taxon>
        <taxon>Fabales</taxon>
        <taxon>Fabaceae</taxon>
        <taxon>Caesalpinioideae</taxon>
        <taxon>mimosoid clade</taxon>
        <taxon>Acacieae</taxon>
        <taxon>Acacia</taxon>
    </lineage>
</organism>
<dbReference type="PANTHER" id="PTHR36387:SF2">
    <property type="entry name" value="UDP-N-ACETYLMURAMOYL-L-ALANYL-D-GLUTAMATE-2, 6-DIAMINOPIMELATE LIGASE"/>
    <property type="match status" value="1"/>
</dbReference>
<protein>
    <submittedName>
        <fullName evidence="2">Uncharacterized protein</fullName>
    </submittedName>
</protein>
<comment type="caution">
    <text evidence="2">The sequence shown here is derived from an EMBL/GenBank/DDBJ whole genome shotgun (WGS) entry which is preliminary data.</text>
</comment>
<feature type="region of interest" description="Disordered" evidence="1">
    <location>
        <begin position="98"/>
        <end position="138"/>
    </location>
</feature>
<sequence length="180" mass="20133">MSDREDDNDAPEEFTAAQGAQQEEEIRKIQKESKVRVNREKKEHRRKLAQRLTPRPSKKGKDSQDVSETETEQLSADDAGFLPESIVQIIAASEKQVFLSESDDEDKVKTTSRKKKSKKAGLNDDDGPIVLDESGPPPCLQSSLEFLKRRKMEVPRSSSVLNNSNRALRLLTGSGVLGRN</sequence>
<evidence type="ECO:0000313" key="3">
    <source>
        <dbReference type="Proteomes" id="UP001293593"/>
    </source>
</evidence>
<dbReference type="AlphaFoldDB" id="A0AAE1IZS2"/>
<dbReference type="Proteomes" id="UP001293593">
    <property type="component" value="Unassembled WGS sequence"/>
</dbReference>